<feature type="domain" description="Peptidoglycan binding-like" evidence="2">
    <location>
        <begin position="374"/>
        <end position="429"/>
    </location>
</feature>
<dbReference type="AlphaFoldDB" id="A0A3L7A9G5"/>
<evidence type="ECO:0000256" key="1">
    <source>
        <dbReference type="SAM" id="SignalP"/>
    </source>
</evidence>
<dbReference type="EMBL" id="RCTF01000012">
    <property type="protein sequence ID" value="RLP76724.1"/>
    <property type="molecule type" value="Genomic_DNA"/>
</dbReference>
<evidence type="ECO:0000313" key="5">
    <source>
        <dbReference type="Proteomes" id="UP000269692"/>
    </source>
</evidence>
<keyword evidence="1" id="KW-0732">Signal</keyword>
<keyword evidence="5" id="KW-1185">Reference proteome</keyword>
<dbReference type="FunFam" id="1.10.8.350:FF:000001">
    <property type="entry name" value="Lytic murein transglycosylase B"/>
    <property type="match status" value="1"/>
</dbReference>
<dbReference type="InterPro" id="IPR023346">
    <property type="entry name" value="Lysozyme-like_dom_sf"/>
</dbReference>
<sequence length="431" mass="47369">MASRTPLNATGVMLALAAACLITPAAAQAQTTGSIDPSGQTRFVHPDMAPEVIARAEANFPNCIRGMWPEAQARGVSRQTFERYTSRLQPDMRIMTFLDSQPEFSKPVGDYVNMLVTEFRVKKGREVLERYKPIFDQVEKAYGVDRYAVAAIWGIESTYGDPKGTGSRSVLTSTATLACIGRRQDYFRGEFLATLQILQSGDVPNDHLTGSWAGAFGPTQFMPTSFQQFAVDFDGDGKRDVVTSIPDIIASTANNLKLDGWQFGKTWGYEVVLPNGFDYRLARRELKQPIAKWASLGITRPGGRAFPRGADEAYLLLPAGGDGPGFLMVENFDVIRKYNPADAYALAIGHLADRLRGGGSFAQAWPKEARGLSRGERVEIQQRLTQKGYDVGNPDGIIGTQTRVAIQQFQARAGLRADGYPNTRLLDALRR</sequence>
<dbReference type="Gene3D" id="1.10.530.10">
    <property type="match status" value="1"/>
</dbReference>
<evidence type="ECO:0000259" key="3">
    <source>
        <dbReference type="Pfam" id="PF13406"/>
    </source>
</evidence>
<dbReference type="Proteomes" id="UP000269692">
    <property type="component" value="Unassembled WGS sequence"/>
</dbReference>
<gene>
    <name evidence="4" type="ORF">D9R14_15170</name>
</gene>
<dbReference type="GO" id="GO:0008933">
    <property type="term" value="F:peptidoglycan lytic transglycosylase activity"/>
    <property type="evidence" value="ECO:0007669"/>
    <property type="project" value="TreeGrafter"/>
</dbReference>
<dbReference type="RefSeq" id="WP_121624178.1">
    <property type="nucleotide sequence ID" value="NZ_JACIIW010000007.1"/>
</dbReference>
<feature type="domain" description="Transglycosylase SLT" evidence="3">
    <location>
        <begin position="60"/>
        <end position="353"/>
    </location>
</feature>
<dbReference type="NCBIfam" id="TIGR02283">
    <property type="entry name" value="MltB_2"/>
    <property type="match status" value="1"/>
</dbReference>
<evidence type="ECO:0000259" key="2">
    <source>
        <dbReference type="Pfam" id="PF01471"/>
    </source>
</evidence>
<dbReference type="Gene3D" id="1.10.8.350">
    <property type="entry name" value="Bacterial muramidase"/>
    <property type="match status" value="1"/>
</dbReference>
<dbReference type="InterPro" id="IPR036366">
    <property type="entry name" value="PGBDSf"/>
</dbReference>
<dbReference type="PROSITE" id="PS51257">
    <property type="entry name" value="PROKAR_LIPOPROTEIN"/>
    <property type="match status" value="1"/>
</dbReference>
<dbReference type="InterPro" id="IPR036365">
    <property type="entry name" value="PGBD-like_sf"/>
</dbReference>
<dbReference type="InterPro" id="IPR011970">
    <property type="entry name" value="MltB_2"/>
</dbReference>
<dbReference type="InterPro" id="IPR031304">
    <property type="entry name" value="SLT_2"/>
</dbReference>
<name>A0A3L7A9G5_9HYPH</name>
<feature type="chain" id="PRO_5017978052" evidence="1">
    <location>
        <begin position="30"/>
        <end position="431"/>
    </location>
</feature>
<dbReference type="PANTHER" id="PTHR30163">
    <property type="entry name" value="MEMBRANE-BOUND LYTIC MUREIN TRANSGLYCOSYLASE B"/>
    <property type="match status" value="1"/>
</dbReference>
<dbReference type="Pfam" id="PF01471">
    <property type="entry name" value="PG_binding_1"/>
    <property type="match status" value="1"/>
</dbReference>
<accession>A0A3L7A9G5</accession>
<reference evidence="4 5" key="1">
    <citation type="submission" date="2018-10" db="EMBL/GenBank/DDBJ databases">
        <title>Xanthobacter tagetidis genome sequencing and assembly.</title>
        <authorList>
            <person name="Maclea K.S."/>
            <person name="Goen A.E."/>
            <person name="Fatima S.A."/>
        </authorList>
    </citation>
    <scope>NUCLEOTIDE SEQUENCE [LARGE SCALE GENOMIC DNA]</scope>
    <source>
        <strain evidence="4 5">ATCC 700314</strain>
    </source>
</reference>
<protein>
    <submittedName>
        <fullName evidence="4">Lytic murein transglycosylase</fullName>
    </submittedName>
</protein>
<dbReference type="SUPFAM" id="SSF53955">
    <property type="entry name" value="Lysozyme-like"/>
    <property type="match status" value="1"/>
</dbReference>
<dbReference type="GO" id="GO:0009253">
    <property type="term" value="P:peptidoglycan catabolic process"/>
    <property type="evidence" value="ECO:0007669"/>
    <property type="project" value="TreeGrafter"/>
</dbReference>
<dbReference type="InterPro" id="IPR002477">
    <property type="entry name" value="Peptidoglycan-bd-like"/>
</dbReference>
<organism evidence="4 5">
    <name type="scientific">Xanthobacter tagetidis</name>
    <dbReference type="NCBI Taxonomy" id="60216"/>
    <lineage>
        <taxon>Bacteria</taxon>
        <taxon>Pseudomonadati</taxon>
        <taxon>Pseudomonadota</taxon>
        <taxon>Alphaproteobacteria</taxon>
        <taxon>Hyphomicrobiales</taxon>
        <taxon>Xanthobacteraceae</taxon>
        <taxon>Xanthobacter</taxon>
    </lineage>
</organism>
<dbReference type="Pfam" id="PF13406">
    <property type="entry name" value="SLT_2"/>
    <property type="match status" value="1"/>
</dbReference>
<feature type="signal peptide" evidence="1">
    <location>
        <begin position="1"/>
        <end position="29"/>
    </location>
</feature>
<comment type="caution">
    <text evidence="4">The sequence shown here is derived from an EMBL/GenBank/DDBJ whole genome shotgun (WGS) entry which is preliminary data.</text>
</comment>
<dbReference type="Gene3D" id="1.10.101.10">
    <property type="entry name" value="PGBD-like superfamily/PGBD"/>
    <property type="match status" value="1"/>
</dbReference>
<dbReference type="PANTHER" id="PTHR30163:SF8">
    <property type="entry name" value="LYTIC MUREIN TRANSGLYCOSYLASE"/>
    <property type="match status" value="1"/>
</dbReference>
<dbReference type="OrthoDB" id="9808544at2"/>
<dbReference type="SUPFAM" id="SSF47090">
    <property type="entry name" value="PGBD-like"/>
    <property type="match status" value="1"/>
</dbReference>
<dbReference type="InterPro" id="IPR043426">
    <property type="entry name" value="MltB-like"/>
</dbReference>
<evidence type="ECO:0000313" key="4">
    <source>
        <dbReference type="EMBL" id="RLP76724.1"/>
    </source>
</evidence>
<proteinExistence type="predicted"/>